<sequence>MPSVPPSIQTQQTPQQVPHAPASSSATSAPTVNAPATPIPATSEPHKFMPNMTAASAPAPPGPSPSLPPSHRPSVEPLTPVPGSPAVQNGTPLIKRSMTENNAADLAVKEEDTKLEDDDVPTKIE</sequence>
<comment type="caution">
    <text evidence="2">The sequence shown here is derived from an EMBL/GenBank/DDBJ whole genome shotgun (WGS) entry which is preliminary data.</text>
</comment>
<evidence type="ECO:0000256" key="1">
    <source>
        <dbReference type="SAM" id="MobiDB-lite"/>
    </source>
</evidence>
<organism evidence="2 3">
    <name type="scientific">Didymella rabiei</name>
    <name type="common">Chickpea ascochyta blight fungus</name>
    <name type="synonym">Mycosphaerella rabiei</name>
    <dbReference type="NCBI Taxonomy" id="5454"/>
    <lineage>
        <taxon>Eukaryota</taxon>
        <taxon>Fungi</taxon>
        <taxon>Dikarya</taxon>
        <taxon>Ascomycota</taxon>
        <taxon>Pezizomycotina</taxon>
        <taxon>Dothideomycetes</taxon>
        <taxon>Pleosporomycetidae</taxon>
        <taxon>Pleosporales</taxon>
        <taxon>Pleosporineae</taxon>
        <taxon>Didymellaceae</taxon>
        <taxon>Ascochyta</taxon>
    </lineage>
</organism>
<proteinExistence type="predicted"/>
<evidence type="ECO:0000313" key="3">
    <source>
        <dbReference type="Proteomes" id="UP000076837"/>
    </source>
</evidence>
<feature type="compositionally biased region" description="Pro residues" evidence="1">
    <location>
        <begin position="58"/>
        <end position="71"/>
    </location>
</feature>
<accession>A0A162WGI6</accession>
<feature type="region of interest" description="Disordered" evidence="1">
    <location>
        <begin position="1"/>
        <end position="125"/>
    </location>
</feature>
<keyword evidence="3" id="KW-1185">Reference proteome</keyword>
<dbReference type="AlphaFoldDB" id="A0A162WGI6"/>
<reference evidence="2 3" key="1">
    <citation type="journal article" date="2016" name="Sci. Rep.">
        <title>Draft genome sequencing and secretome analysis of fungal phytopathogen Ascochyta rabiei provides insight into the necrotrophic effector repertoire.</title>
        <authorList>
            <person name="Verma S."/>
            <person name="Gazara R.K."/>
            <person name="Nizam S."/>
            <person name="Parween S."/>
            <person name="Chattopadhyay D."/>
            <person name="Verma P.K."/>
        </authorList>
    </citation>
    <scope>NUCLEOTIDE SEQUENCE [LARGE SCALE GENOMIC DNA]</scope>
    <source>
        <strain evidence="2 3">ArDII</strain>
    </source>
</reference>
<dbReference type="Proteomes" id="UP000076837">
    <property type="component" value="Unassembled WGS sequence"/>
</dbReference>
<feature type="compositionally biased region" description="Low complexity" evidence="1">
    <location>
        <begin position="1"/>
        <end position="36"/>
    </location>
</feature>
<dbReference type="EMBL" id="JYNV01000309">
    <property type="protein sequence ID" value="KZM19011.1"/>
    <property type="molecule type" value="Genomic_DNA"/>
</dbReference>
<name>A0A162WGI6_DIDRA</name>
<evidence type="ECO:0000313" key="2">
    <source>
        <dbReference type="EMBL" id="KZM19011.1"/>
    </source>
</evidence>
<dbReference type="STRING" id="5454.A0A162WGI6"/>
<protein>
    <submittedName>
        <fullName evidence="2">Sequence-specific DNA binding</fullName>
    </submittedName>
</protein>
<gene>
    <name evidence="2" type="ORF">ST47_g9830</name>
</gene>